<dbReference type="InterPro" id="IPR013761">
    <property type="entry name" value="SAM/pointed_sf"/>
</dbReference>
<dbReference type="Pfam" id="PF00536">
    <property type="entry name" value="SAM_1"/>
    <property type="match status" value="1"/>
</dbReference>
<dbReference type="InterPro" id="IPR052281">
    <property type="entry name" value="GAREM"/>
</dbReference>
<evidence type="ECO:0000259" key="1">
    <source>
        <dbReference type="Pfam" id="PF00536"/>
    </source>
</evidence>
<dbReference type="Proteomes" id="UP000228934">
    <property type="component" value="Unassembled WGS sequence"/>
</dbReference>
<gene>
    <name evidence="2" type="ORF">AB205_0068710</name>
</gene>
<dbReference type="Gene3D" id="1.10.150.50">
    <property type="entry name" value="Transcription Factor, Ets-1"/>
    <property type="match status" value="1"/>
</dbReference>
<dbReference type="PANTHER" id="PTHR14454:SF11">
    <property type="entry name" value="SERRANO, ISOFORM F"/>
    <property type="match status" value="1"/>
</dbReference>
<feature type="domain" description="SAM" evidence="1">
    <location>
        <begin position="387"/>
        <end position="432"/>
    </location>
</feature>
<protein>
    <recommendedName>
        <fullName evidence="1">SAM domain-containing protein</fullName>
    </recommendedName>
</protein>
<dbReference type="EMBL" id="KV940044">
    <property type="protein sequence ID" value="PIO26618.1"/>
    <property type="molecule type" value="Genomic_DNA"/>
</dbReference>
<sequence>MDLSEVKWSTFEYTLQGYVTDFQKSFPNIIKITEGFLGKQEIDSISSSTVIRVHSLYNQKRVTAETRSGKLFSLPVKLTRLKFLVPSVKGPVGTLKNQNPMNLEDILAKYTLPVTVQTSKVLSYKQKGDVMSQDEMLSELILQDTYEEIFLFGHPIDKGKLFVEEPIIIPMYMRELKLAVAMGYQNGNTDKWNSLCGLLTQQVRNQGNTANVTFEEILLLDKKDVNPQEPSYSTIEPIYIDLNEINSDYKAPLDNKRSSNLYQFHFVSELKQMQQTQNKVMPKSPTENSKSIDDIPKDLHNLTLNTVKPESPTVQPFKPINDVPKDLYNLTLNTAKPESPTVQSFKAIHDVPKDLYNLTPNTVKPQSPTVQSFKSIHDVPKDLHKLNVKQVCECLTFLNMNQYIEAFEASQVDGQLVYDLNQEMMKSCLGMNGLNCVKFLKFRDGWRPNLDG</sequence>
<reference evidence="3" key="1">
    <citation type="journal article" date="2017" name="Nat. Commun.">
        <title>The North American bullfrog draft genome provides insight into hormonal regulation of long noncoding RNA.</title>
        <authorList>
            <person name="Hammond S.A."/>
            <person name="Warren R.L."/>
            <person name="Vandervalk B.P."/>
            <person name="Kucuk E."/>
            <person name="Khan H."/>
            <person name="Gibb E.A."/>
            <person name="Pandoh P."/>
            <person name="Kirk H."/>
            <person name="Zhao Y."/>
            <person name="Jones M."/>
            <person name="Mungall A.J."/>
            <person name="Coope R."/>
            <person name="Pleasance S."/>
            <person name="Moore R.A."/>
            <person name="Holt R.A."/>
            <person name="Round J.M."/>
            <person name="Ohora S."/>
            <person name="Walle B.V."/>
            <person name="Veldhoen N."/>
            <person name="Helbing C.C."/>
            <person name="Birol I."/>
        </authorList>
    </citation>
    <scope>NUCLEOTIDE SEQUENCE [LARGE SCALE GENOMIC DNA]</scope>
</reference>
<accession>A0A2G9RFE9</accession>
<keyword evidence="3" id="KW-1185">Reference proteome</keyword>
<dbReference type="PANTHER" id="PTHR14454">
    <property type="entry name" value="GRB2-ASSOCIATED AND REGULATOR OF MAPK PROTEIN FAMILY MEMBER"/>
    <property type="match status" value="1"/>
</dbReference>
<proteinExistence type="predicted"/>
<dbReference type="InterPro" id="IPR001660">
    <property type="entry name" value="SAM"/>
</dbReference>
<dbReference type="SUPFAM" id="SSF47769">
    <property type="entry name" value="SAM/Pointed domain"/>
    <property type="match status" value="1"/>
</dbReference>
<dbReference type="OrthoDB" id="6077228at2759"/>
<evidence type="ECO:0000313" key="3">
    <source>
        <dbReference type="Proteomes" id="UP000228934"/>
    </source>
</evidence>
<organism evidence="2 3">
    <name type="scientific">Aquarana catesbeiana</name>
    <name type="common">American bullfrog</name>
    <name type="synonym">Rana catesbeiana</name>
    <dbReference type="NCBI Taxonomy" id="8400"/>
    <lineage>
        <taxon>Eukaryota</taxon>
        <taxon>Metazoa</taxon>
        <taxon>Chordata</taxon>
        <taxon>Craniata</taxon>
        <taxon>Vertebrata</taxon>
        <taxon>Euteleostomi</taxon>
        <taxon>Amphibia</taxon>
        <taxon>Batrachia</taxon>
        <taxon>Anura</taxon>
        <taxon>Neobatrachia</taxon>
        <taxon>Ranoidea</taxon>
        <taxon>Ranidae</taxon>
        <taxon>Aquarana</taxon>
    </lineage>
</organism>
<dbReference type="AlphaFoldDB" id="A0A2G9RFE9"/>
<name>A0A2G9RFE9_AQUCT</name>
<evidence type="ECO:0000313" key="2">
    <source>
        <dbReference type="EMBL" id="PIO26618.1"/>
    </source>
</evidence>